<evidence type="ECO:0000259" key="8">
    <source>
        <dbReference type="Pfam" id="PF01957"/>
    </source>
</evidence>
<evidence type="ECO:0000256" key="4">
    <source>
        <dbReference type="ARBA" id="ARBA00023136"/>
    </source>
</evidence>
<feature type="transmembrane region" description="Helical" evidence="6">
    <location>
        <begin position="303"/>
        <end position="320"/>
    </location>
</feature>
<dbReference type="InterPro" id="IPR002810">
    <property type="entry name" value="NfeD-like_C"/>
</dbReference>
<evidence type="ECO:0000256" key="3">
    <source>
        <dbReference type="ARBA" id="ARBA00022989"/>
    </source>
</evidence>
<dbReference type="Gene3D" id="3.90.226.10">
    <property type="entry name" value="2-enoyl-CoA Hydratase, Chain A, domain 1"/>
    <property type="match status" value="1"/>
</dbReference>
<feature type="signal peptide" evidence="7">
    <location>
        <begin position="1"/>
        <end position="21"/>
    </location>
</feature>
<evidence type="ECO:0000256" key="6">
    <source>
        <dbReference type="SAM" id="Phobius"/>
    </source>
</evidence>
<sequence length="447" mass="46489">MHRWLAIAGFVAAVCSSAAQASYVALVEIDGAIGPASSAHFEKAHARAVDGGAQALVLRIDTPGGLDSAMRDIIRGILASPIPVIGWVGPGGARAASAGTYILYATHLAAMAPATNLGAATPVPVGGSWPLPGARDERREPGEDGDTKTAEPPHDAGQAKVINDAVAYIRGLAEQRGRNTDWAESAVREGASLSASQAQAQNVVELIAADVAELLQAADGRRVHTAAGEQTLRTAGLRVETIEADWRIRLLSVLTNPTVAYVLMLIGIYGLLLEGYSPGALVPGIVGAISLLLALYAFQMLPVNYVGLALILLGVALMVAEALAPSLGVLGIGGAVAFVFGSILLMDADVPGYAVNLGVIAGIAVSAVALLGITLFLLWRARRAPVVTGDGGFAGQHAVALEAFESEGWVEFAGERWRVRTTHPLTKGQRVRVIRRDGLWLEVEPVN</sequence>
<dbReference type="Proteomes" id="UP001465331">
    <property type="component" value="Unassembled WGS sequence"/>
</dbReference>
<feature type="region of interest" description="Disordered" evidence="5">
    <location>
        <begin position="125"/>
        <end position="157"/>
    </location>
</feature>
<comment type="subcellular location">
    <subcellularLocation>
        <location evidence="1">Membrane</location>
        <topology evidence="1">Multi-pass membrane protein</topology>
    </subcellularLocation>
</comment>
<comment type="caution">
    <text evidence="11">The sequence shown here is derived from an EMBL/GenBank/DDBJ whole genome shotgun (WGS) entry which is preliminary data.</text>
</comment>
<feature type="domain" description="NfeD-like C-terminal" evidence="8">
    <location>
        <begin position="394"/>
        <end position="445"/>
    </location>
</feature>
<feature type="chain" id="PRO_5047379172" evidence="7">
    <location>
        <begin position="22"/>
        <end position="447"/>
    </location>
</feature>
<name>A0ABV2A9J0_9GAMM</name>
<dbReference type="InterPro" id="IPR012340">
    <property type="entry name" value="NA-bd_OB-fold"/>
</dbReference>
<dbReference type="CDD" id="cd07020">
    <property type="entry name" value="Clp_protease_NfeD_1"/>
    <property type="match status" value="1"/>
</dbReference>
<keyword evidence="3 6" id="KW-1133">Transmembrane helix</keyword>
<proteinExistence type="predicted"/>
<evidence type="ECO:0000313" key="11">
    <source>
        <dbReference type="EMBL" id="MES0873829.1"/>
    </source>
</evidence>
<dbReference type="SUPFAM" id="SSF52096">
    <property type="entry name" value="ClpP/crotonase"/>
    <property type="match status" value="1"/>
</dbReference>
<evidence type="ECO:0000259" key="9">
    <source>
        <dbReference type="Pfam" id="PF24961"/>
    </source>
</evidence>
<keyword evidence="2 6" id="KW-0812">Transmembrane</keyword>
<protein>
    <submittedName>
        <fullName evidence="11">Nodulation protein NfeD</fullName>
    </submittedName>
</protein>
<organism evidence="11 12">
    <name type="scientific">Sinimarinibacterium thermocellulolyticum</name>
    <dbReference type="NCBI Taxonomy" id="3170016"/>
    <lineage>
        <taxon>Bacteria</taxon>
        <taxon>Pseudomonadati</taxon>
        <taxon>Pseudomonadota</taxon>
        <taxon>Gammaproteobacteria</taxon>
        <taxon>Nevskiales</taxon>
        <taxon>Nevskiaceae</taxon>
        <taxon>Sinimarinibacterium</taxon>
    </lineage>
</organism>
<gene>
    <name evidence="11" type="ORF">ABSH63_07430</name>
</gene>
<keyword evidence="12" id="KW-1185">Reference proteome</keyword>
<evidence type="ECO:0000256" key="2">
    <source>
        <dbReference type="ARBA" id="ARBA00022692"/>
    </source>
</evidence>
<accession>A0ABV2A9J0</accession>
<evidence type="ECO:0000256" key="7">
    <source>
        <dbReference type="SAM" id="SignalP"/>
    </source>
</evidence>
<feature type="transmembrane region" description="Helical" evidence="6">
    <location>
        <begin position="327"/>
        <end position="345"/>
    </location>
</feature>
<dbReference type="PANTHER" id="PTHR33507">
    <property type="entry name" value="INNER MEMBRANE PROTEIN YBBJ"/>
    <property type="match status" value="1"/>
</dbReference>
<dbReference type="Pfam" id="PF24961">
    <property type="entry name" value="NfeD_membrane"/>
    <property type="match status" value="1"/>
</dbReference>
<dbReference type="InterPro" id="IPR056739">
    <property type="entry name" value="NfeD_membrane"/>
</dbReference>
<evidence type="ECO:0000259" key="10">
    <source>
        <dbReference type="Pfam" id="PF25145"/>
    </source>
</evidence>
<dbReference type="InterPro" id="IPR056738">
    <property type="entry name" value="NfeD1b_N"/>
</dbReference>
<dbReference type="EMBL" id="JBEPIJ010000006">
    <property type="protein sequence ID" value="MES0873829.1"/>
    <property type="molecule type" value="Genomic_DNA"/>
</dbReference>
<feature type="domain" description="NfeD1b N-terminal" evidence="10">
    <location>
        <begin position="25"/>
        <end position="125"/>
    </location>
</feature>
<feature type="transmembrane region" description="Helical" evidence="6">
    <location>
        <begin position="250"/>
        <end position="272"/>
    </location>
</feature>
<feature type="compositionally biased region" description="Basic and acidic residues" evidence="5">
    <location>
        <begin position="134"/>
        <end position="154"/>
    </location>
</feature>
<feature type="transmembrane region" description="Helical" evidence="6">
    <location>
        <begin position="357"/>
        <end position="379"/>
    </location>
</feature>
<dbReference type="SUPFAM" id="SSF141322">
    <property type="entry name" value="NfeD domain-like"/>
    <property type="match status" value="1"/>
</dbReference>
<feature type="domain" description="NfeD integral membrane" evidence="9">
    <location>
        <begin position="258"/>
        <end position="374"/>
    </location>
</feature>
<dbReference type="Gene3D" id="2.40.50.140">
    <property type="entry name" value="Nucleic acid-binding proteins"/>
    <property type="match status" value="1"/>
</dbReference>
<dbReference type="InterPro" id="IPR052165">
    <property type="entry name" value="Membrane_assoc_protease"/>
</dbReference>
<dbReference type="Pfam" id="PF25145">
    <property type="entry name" value="NfeD1b_N"/>
    <property type="match status" value="1"/>
</dbReference>
<feature type="transmembrane region" description="Helical" evidence="6">
    <location>
        <begin position="279"/>
        <end position="297"/>
    </location>
</feature>
<evidence type="ECO:0000256" key="1">
    <source>
        <dbReference type="ARBA" id="ARBA00004141"/>
    </source>
</evidence>
<evidence type="ECO:0000313" key="12">
    <source>
        <dbReference type="Proteomes" id="UP001465331"/>
    </source>
</evidence>
<dbReference type="PANTHER" id="PTHR33507:SF4">
    <property type="entry name" value="NODULATION COMPETITIVENESS PROTEIN NFED"/>
    <property type="match status" value="1"/>
</dbReference>
<evidence type="ECO:0000256" key="5">
    <source>
        <dbReference type="SAM" id="MobiDB-lite"/>
    </source>
</evidence>
<reference evidence="11 12" key="1">
    <citation type="submission" date="2024-06" db="EMBL/GenBank/DDBJ databases">
        <authorList>
            <person name="Li Z."/>
            <person name="Jiang Y."/>
        </authorList>
    </citation>
    <scope>NUCLEOTIDE SEQUENCE [LARGE SCALE GENOMIC DNA]</scope>
    <source>
        <strain evidence="11 12">HSW-8</strain>
    </source>
</reference>
<dbReference type="RefSeq" id="WP_352888679.1">
    <property type="nucleotide sequence ID" value="NZ_JBEPIJ010000006.1"/>
</dbReference>
<keyword evidence="7" id="KW-0732">Signal</keyword>
<keyword evidence="4 6" id="KW-0472">Membrane</keyword>
<dbReference type="Pfam" id="PF01957">
    <property type="entry name" value="NfeD"/>
    <property type="match status" value="1"/>
</dbReference>
<dbReference type="InterPro" id="IPR029045">
    <property type="entry name" value="ClpP/crotonase-like_dom_sf"/>
</dbReference>